<dbReference type="GO" id="GO:0006302">
    <property type="term" value="P:double-strand break repair"/>
    <property type="evidence" value="ECO:0007669"/>
    <property type="project" value="InterPro"/>
</dbReference>
<feature type="binding site" evidence="12">
    <location>
        <position position="445"/>
    </location>
    <ligand>
        <name>Zn(2+)</name>
        <dbReference type="ChEBI" id="CHEBI:29105"/>
        <label>2</label>
    </ligand>
</feature>
<feature type="binding site" evidence="12">
    <location>
        <position position="462"/>
    </location>
    <ligand>
        <name>Zn(2+)</name>
        <dbReference type="ChEBI" id="CHEBI:29105"/>
        <label>2</label>
    </ligand>
</feature>
<dbReference type="InterPro" id="IPR005259">
    <property type="entry name" value="PriA"/>
</dbReference>
<dbReference type="Pfam" id="PF17764">
    <property type="entry name" value="PriA_3primeBD"/>
    <property type="match status" value="1"/>
</dbReference>
<dbReference type="eggNOG" id="COG1198">
    <property type="taxonomic scope" value="Bacteria"/>
</dbReference>
<dbReference type="PANTHER" id="PTHR30580">
    <property type="entry name" value="PRIMOSOMAL PROTEIN N"/>
    <property type="match status" value="1"/>
</dbReference>
<feature type="binding site" evidence="12">
    <location>
        <position position="442"/>
    </location>
    <ligand>
        <name>Zn(2+)</name>
        <dbReference type="ChEBI" id="CHEBI:29105"/>
        <label>2</label>
    </ligand>
</feature>
<accession>A4XL83</accession>
<dbReference type="GO" id="GO:0006270">
    <property type="term" value="P:DNA replication initiation"/>
    <property type="evidence" value="ECO:0007669"/>
    <property type="project" value="TreeGrafter"/>
</dbReference>
<sequence length="723" mass="82802">MMIVEVCINYQDANVDRTFDYLVPGHLEELVEVGKRVYVNFGVSNRVVEGLIINVKEDTNVEREKLKCVLAVIDKIPIVSDEQIKLAFSIKNYYATKLGQALGLIIPPFVSNNEIYIICAQQTSDLTLEDELKEIYNRILKRPVSANSKLAKENEDKIASLFLRGLLRFELKLLKSLNEEKRETPTEPQYKLTKDQKKALELITSTFDKGIYKNILLFGVTGSGKTEVYIQAMRYVISKGKSVILMVPEISLTPQMIQNVKRRIESEVVVYHSKMNSSQRQRAWLKLKSGEAKVVIGPRSAIFAPAKELGLIIVDEEHETSYKSEKSPRVNAVEVAQMRAKINSIPIVLGSATPTVEHYYYAIAGKYAICTLRERINKALPEVFVVDMKKEILDGNKSIFSRLLLSEIEKNLQRGEQVLLFLNRRGYSPIVICRECGYVYMCKNCSISLTYHKDGYLRCHYCNYKQEYTSICPKCGSKYVRQYGSGTQRIEDEIKTYFKDARVLRMDKDTTTRKDAVEEILSKFKSKEADILVGTQMVAKGLHFPDLTLVGVINADTILNMPDFRSKERTFQLITQVAGRAGREKQGRVVIQTFNPDDYSIVAASNHDYESFFEEEIKIRKTMGYPPYSYIVNFIVVSQNEGFAKKGIENVYRLLEKCTKIVNLKIYGPSESPIFKVENQYRYHILVKFEKASQMIDIANMIKERYNYNNAELIIDVNPINTL</sequence>
<dbReference type="GO" id="GO:0005524">
    <property type="term" value="F:ATP binding"/>
    <property type="evidence" value="ECO:0007669"/>
    <property type="project" value="UniProtKB-UniRule"/>
</dbReference>
<evidence type="ECO:0000256" key="3">
    <source>
        <dbReference type="ARBA" id="ARBA00022723"/>
    </source>
</evidence>
<evidence type="ECO:0000313" key="16">
    <source>
        <dbReference type="Proteomes" id="UP000000256"/>
    </source>
</evidence>
<name>A4XL83_CALS8</name>
<evidence type="ECO:0000256" key="12">
    <source>
        <dbReference type="HAMAP-Rule" id="MF_00983"/>
    </source>
</evidence>
<dbReference type="GO" id="GO:0003677">
    <property type="term" value="F:DNA binding"/>
    <property type="evidence" value="ECO:0007669"/>
    <property type="project" value="UniProtKB-UniRule"/>
</dbReference>
<dbReference type="FunFam" id="3.40.50.300:FF:000489">
    <property type="entry name" value="Primosome assembly protein PriA"/>
    <property type="match status" value="1"/>
</dbReference>
<feature type="binding site" evidence="12">
    <location>
        <position position="433"/>
    </location>
    <ligand>
        <name>Zn(2+)</name>
        <dbReference type="ChEBI" id="CHEBI:29105"/>
        <label>1</label>
    </ligand>
</feature>
<dbReference type="PANTHER" id="PTHR30580:SF0">
    <property type="entry name" value="PRIMOSOMAL PROTEIN N"/>
    <property type="match status" value="1"/>
</dbReference>
<evidence type="ECO:0000256" key="9">
    <source>
        <dbReference type="ARBA" id="ARBA00023125"/>
    </source>
</evidence>
<feature type="binding site" evidence="12">
    <location>
        <position position="459"/>
    </location>
    <ligand>
        <name>Zn(2+)</name>
        <dbReference type="ChEBI" id="CHEBI:29105"/>
        <label>2</label>
    </ligand>
</feature>
<protein>
    <recommendedName>
        <fullName evidence="12">Replication restart protein PriA</fullName>
    </recommendedName>
    <alternativeName>
        <fullName evidence="12">ATP-dependent DNA helicase PriA</fullName>
        <ecNumber evidence="12">5.6.2.4</ecNumber>
    </alternativeName>
    <alternativeName>
        <fullName evidence="12">DNA 3'-5' helicase PriA</fullName>
    </alternativeName>
</protein>
<dbReference type="SUPFAM" id="SSF52540">
    <property type="entry name" value="P-loop containing nucleoside triphosphate hydrolases"/>
    <property type="match status" value="2"/>
</dbReference>
<evidence type="ECO:0000256" key="5">
    <source>
        <dbReference type="ARBA" id="ARBA00022801"/>
    </source>
</evidence>
<keyword evidence="2 12" id="KW-0235">DNA replication</keyword>
<dbReference type="GO" id="GO:1990077">
    <property type="term" value="C:primosome complex"/>
    <property type="evidence" value="ECO:0007669"/>
    <property type="project" value="UniProtKB-UniRule"/>
</dbReference>
<dbReference type="RefSeq" id="WP_011917603.1">
    <property type="nucleotide sequence ID" value="NC_009437.1"/>
</dbReference>
<keyword evidence="7 12" id="KW-0862">Zinc</keyword>
<dbReference type="Gene3D" id="3.40.1440.60">
    <property type="entry name" value="PriA, 3(prime) DNA-binding domain"/>
    <property type="match status" value="1"/>
</dbReference>
<dbReference type="Pfam" id="PF00270">
    <property type="entry name" value="DEAD"/>
    <property type="match status" value="1"/>
</dbReference>
<dbReference type="GO" id="GO:0008270">
    <property type="term" value="F:zinc ion binding"/>
    <property type="evidence" value="ECO:0007669"/>
    <property type="project" value="UniProtKB-UniRule"/>
</dbReference>
<comment type="catalytic activity">
    <reaction evidence="11 12">
        <text>ATP + H2O = ADP + phosphate + H(+)</text>
        <dbReference type="Rhea" id="RHEA:13065"/>
        <dbReference type="ChEBI" id="CHEBI:15377"/>
        <dbReference type="ChEBI" id="CHEBI:15378"/>
        <dbReference type="ChEBI" id="CHEBI:30616"/>
        <dbReference type="ChEBI" id="CHEBI:43474"/>
        <dbReference type="ChEBI" id="CHEBI:456216"/>
        <dbReference type="EC" id="5.6.2.4"/>
    </reaction>
</comment>
<dbReference type="STRING" id="351627.Csac_2083"/>
<proteinExistence type="inferred from homology"/>
<dbReference type="SMART" id="SM00490">
    <property type="entry name" value="HELICc"/>
    <property type="match status" value="1"/>
</dbReference>
<organism evidence="15 16">
    <name type="scientific">Caldicellulosiruptor saccharolyticus (strain ATCC 43494 / DSM 8903 / Tp8T 6331)</name>
    <dbReference type="NCBI Taxonomy" id="351627"/>
    <lineage>
        <taxon>Bacteria</taxon>
        <taxon>Bacillati</taxon>
        <taxon>Bacillota</taxon>
        <taxon>Bacillota incertae sedis</taxon>
        <taxon>Caldicellulosiruptorales</taxon>
        <taxon>Caldicellulosiruptoraceae</taxon>
        <taxon>Caldicellulosiruptor</taxon>
    </lineage>
</organism>
<dbReference type="InterPro" id="IPR014001">
    <property type="entry name" value="Helicase_ATP-bd"/>
</dbReference>
<dbReference type="InterPro" id="IPR042115">
    <property type="entry name" value="PriA_3primeBD_sf"/>
</dbReference>
<dbReference type="GO" id="GO:0006269">
    <property type="term" value="P:DNA replication, synthesis of primer"/>
    <property type="evidence" value="ECO:0007669"/>
    <property type="project" value="UniProtKB-KW"/>
</dbReference>
<keyword evidence="10 12" id="KW-0413">Isomerase</keyword>
<dbReference type="Pfam" id="PF00271">
    <property type="entry name" value="Helicase_C"/>
    <property type="match status" value="1"/>
</dbReference>
<dbReference type="GO" id="GO:0006310">
    <property type="term" value="P:DNA recombination"/>
    <property type="evidence" value="ECO:0007669"/>
    <property type="project" value="InterPro"/>
</dbReference>
<evidence type="ECO:0000259" key="13">
    <source>
        <dbReference type="PROSITE" id="PS51192"/>
    </source>
</evidence>
<dbReference type="AlphaFoldDB" id="A4XL83"/>
<reference evidence="15 16" key="1">
    <citation type="journal article" date="2008" name="Appl. Environ. Microbiol.">
        <title>Hydrogenomics of the extremely thermophilic bacterium Caldicellulosiruptor saccharolyticus.</title>
        <authorList>
            <person name="van de Werken H.J."/>
            <person name="Verhaart M.R."/>
            <person name="VanFossen A.L."/>
            <person name="Willquist K."/>
            <person name="Lewis D.L."/>
            <person name="Nichols J.D."/>
            <person name="Goorissen H.P."/>
            <person name="Mongodin E.F."/>
            <person name="Nelson K.E."/>
            <person name="van Niel E.W."/>
            <person name="Stams A.J."/>
            <person name="Ward D.E."/>
            <person name="de Vos W.M."/>
            <person name="van der Oost J."/>
            <person name="Kelly R.M."/>
            <person name="Kengen S.W."/>
        </authorList>
    </citation>
    <scope>NUCLEOTIDE SEQUENCE [LARGE SCALE GENOMIC DNA]</scope>
    <source>
        <strain evidence="16">ATCC 43494 / DSM 8903 / Tp8T 6331</strain>
    </source>
</reference>
<dbReference type="CDD" id="cd18804">
    <property type="entry name" value="SF2_C_priA"/>
    <property type="match status" value="1"/>
</dbReference>
<dbReference type="InterPro" id="IPR041236">
    <property type="entry name" value="PriA_C"/>
</dbReference>
<keyword evidence="16" id="KW-1185">Reference proteome</keyword>
<dbReference type="InterPro" id="IPR027417">
    <property type="entry name" value="P-loop_NTPase"/>
</dbReference>
<feature type="binding site" evidence="12">
    <location>
        <position position="475"/>
    </location>
    <ligand>
        <name>Zn(2+)</name>
        <dbReference type="ChEBI" id="CHEBI:29105"/>
        <label>1</label>
    </ligand>
</feature>
<evidence type="ECO:0000256" key="8">
    <source>
        <dbReference type="ARBA" id="ARBA00022840"/>
    </source>
</evidence>
<comment type="subunit">
    <text evidence="12">Component of the replication restart primosome.</text>
</comment>
<evidence type="ECO:0000256" key="10">
    <source>
        <dbReference type="ARBA" id="ARBA00023235"/>
    </source>
</evidence>
<dbReference type="HOGENOM" id="CLU_013353_3_0_9"/>
<dbReference type="EMBL" id="CP000679">
    <property type="protein sequence ID" value="ABP67668.1"/>
    <property type="molecule type" value="Genomic_DNA"/>
</dbReference>
<dbReference type="HAMAP" id="MF_00983">
    <property type="entry name" value="PriA"/>
    <property type="match status" value="1"/>
</dbReference>
<keyword evidence="5 12" id="KW-0378">Hydrolase</keyword>
<dbReference type="SMART" id="SM00487">
    <property type="entry name" value="DEXDc"/>
    <property type="match status" value="1"/>
</dbReference>
<evidence type="ECO:0000256" key="4">
    <source>
        <dbReference type="ARBA" id="ARBA00022741"/>
    </source>
</evidence>
<comment type="cofactor">
    <cofactor evidence="12">
        <name>Zn(2+)</name>
        <dbReference type="ChEBI" id="CHEBI:29105"/>
    </cofactor>
    <text evidence="12">Binds 2 zinc ions per subunit.</text>
</comment>
<feature type="domain" description="Helicase ATP-binding" evidence="13">
    <location>
        <begin position="206"/>
        <end position="372"/>
    </location>
</feature>
<evidence type="ECO:0000256" key="2">
    <source>
        <dbReference type="ARBA" id="ARBA00022705"/>
    </source>
</evidence>
<gene>
    <name evidence="12" type="primary">priA</name>
    <name evidence="15" type="ordered locus">Csac_2083</name>
</gene>
<comment type="function">
    <text evidence="12">Initiates the restart of stalled replication forks, which reloads the replicative helicase on sites other than the origin of replication. Recognizes and binds to abandoned replication forks and remodels them to uncover a helicase loading site. Promotes assembly of the primosome at these replication forks.</text>
</comment>
<dbReference type="Proteomes" id="UP000000256">
    <property type="component" value="Chromosome"/>
</dbReference>
<comment type="similarity">
    <text evidence="12">Belongs to the helicase family. PriA subfamily.</text>
</comment>
<dbReference type="InterPro" id="IPR040498">
    <property type="entry name" value="PriA_CRR"/>
</dbReference>
<dbReference type="GO" id="GO:0043138">
    <property type="term" value="F:3'-5' DNA helicase activity"/>
    <property type="evidence" value="ECO:0007669"/>
    <property type="project" value="UniProtKB-EC"/>
</dbReference>
<evidence type="ECO:0000256" key="1">
    <source>
        <dbReference type="ARBA" id="ARBA00022515"/>
    </source>
</evidence>
<evidence type="ECO:0000256" key="6">
    <source>
        <dbReference type="ARBA" id="ARBA00022806"/>
    </source>
</evidence>
<dbReference type="GO" id="GO:0016887">
    <property type="term" value="F:ATP hydrolysis activity"/>
    <property type="evidence" value="ECO:0007669"/>
    <property type="project" value="RHEA"/>
</dbReference>
<dbReference type="Gene3D" id="3.40.50.300">
    <property type="entry name" value="P-loop containing nucleotide triphosphate hydrolases"/>
    <property type="match status" value="2"/>
</dbReference>
<evidence type="ECO:0000256" key="11">
    <source>
        <dbReference type="ARBA" id="ARBA00048988"/>
    </source>
</evidence>
<dbReference type="EC" id="5.6.2.4" evidence="12"/>
<dbReference type="InterPro" id="IPR011545">
    <property type="entry name" value="DEAD/DEAH_box_helicase_dom"/>
</dbReference>
<evidence type="ECO:0000313" key="15">
    <source>
        <dbReference type="EMBL" id="ABP67668.1"/>
    </source>
</evidence>
<dbReference type="KEGG" id="csc:Csac_2083"/>
<dbReference type="InterPro" id="IPR001650">
    <property type="entry name" value="Helicase_C-like"/>
</dbReference>
<feature type="domain" description="Helicase C-terminal" evidence="14">
    <location>
        <begin position="463"/>
        <end position="631"/>
    </location>
</feature>
<keyword evidence="1 12" id="KW-0639">Primosome</keyword>
<dbReference type="PROSITE" id="PS51194">
    <property type="entry name" value="HELICASE_CTER"/>
    <property type="match status" value="1"/>
</dbReference>
<evidence type="ECO:0000256" key="7">
    <source>
        <dbReference type="ARBA" id="ARBA00022833"/>
    </source>
</evidence>
<evidence type="ECO:0000259" key="14">
    <source>
        <dbReference type="PROSITE" id="PS51194"/>
    </source>
</evidence>
<keyword evidence="6 12" id="KW-0347">Helicase</keyword>
<dbReference type="PROSITE" id="PS51192">
    <property type="entry name" value="HELICASE_ATP_BIND_1"/>
    <property type="match status" value="1"/>
</dbReference>
<keyword evidence="3 12" id="KW-0479">Metal-binding</keyword>
<dbReference type="CDD" id="cd17929">
    <property type="entry name" value="DEXHc_priA"/>
    <property type="match status" value="1"/>
</dbReference>
<comment type="catalytic activity">
    <reaction evidence="12">
        <text>Couples ATP hydrolysis with the unwinding of duplex DNA by translocating in the 3'-5' direction.</text>
        <dbReference type="EC" id="5.6.2.4"/>
    </reaction>
</comment>
<keyword evidence="4 12" id="KW-0547">Nucleotide-binding</keyword>
<dbReference type="InterPro" id="IPR041222">
    <property type="entry name" value="PriA_3primeBD"/>
</dbReference>
<feature type="binding site" evidence="12">
    <location>
        <position position="472"/>
    </location>
    <ligand>
        <name>Zn(2+)</name>
        <dbReference type="ChEBI" id="CHEBI:29105"/>
        <label>1</label>
    </ligand>
</feature>
<feature type="binding site" evidence="12">
    <location>
        <position position="436"/>
    </location>
    <ligand>
        <name>Zn(2+)</name>
        <dbReference type="ChEBI" id="CHEBI:29105"/>
        <label>1</label>
    </ligand>
</feature>
<keyword evidence="8 12" id="KW-0067">ATP-binding</keyword>
<dbReference type="Pfam" id="PF18074">
    <property type="entry name" value="PriA_C"/>
    <property type="match status" value="1"/>
</dbReference>
<keyword evidence="9 12" id="KW-0238">DNA-binding</keyword>
<dbReference type="NCBIfam" id="TIGR00595">
    <property type="entry name" value="priA"/>
    <property type="match status" value="1"/>
</dbReference>
<dbReference type="Pfam" id="PF18319">
    <property type="entry name" value="Zn_ribbon_PriA"/>
    <property type="match status" value="1"/>
</dbReference>